<dbReference type="PROSITE" id="PS50001">
    <property type="entry name" value="SH2"/>
    <property type="match status" value="1"/>
</dbReference>
<dbReference type="Pfam" id="PF00169">
    <property type="entry name" value="PH"/>
    <property type="match status" value="1"/>
</dbReference>
<dbReference type="Gene3D" id="3.30.505.10">
    <property type="entry name" value="SH2 domain"/>
    <property type="match status" value="1"/>
</dbReference>
<evidence type="ECO:0000259" key="5">
    <source>
        <dbReference type="PROSITE" id="PS50001"/>
    </source>
</evidence>
<evidence type="ECO:0000313" key="7">
    <source>
        <dbReference type="Proteomes" id="UP001497482"/>
    </source>
</evidence>
<evidence type="ECO:0000256" key="2">
    <source>
        <dbReference type="ARBA" id="ARBA00022999"/>
    </source>
</evidence>
<dbReference type="SMART" id="SM00233">
    <property type="entry name" value="PH"/>
    <property type="match status" value="1"/>
</dbReference>
<feature type="region of interest" description="Disordered" evidence="4">
    <location>
        <begin position="345"/>
        <end position="372"/>
    </location>
</feature>
<gene>
    <name evidence="6" type="ORF">KC01_LOCUS22042</name>
</gene>
<dbReference type="SUPFAM" id="SSF55550">
    <property type="entry name" value="SH2 domain"/>
    <property type="match status" value="1"/>
</dbReference>
<reference evidence="6 7" key="1">
    <citation type="submission" date="2024-04" db="EMBL/GenBank/DDBJ databases">
        <authorList>
            <person name="Waldvogel A.-M."/>
            <person name="Schoenle A."/>
        </authorList>
    </citation>
    <scope>NUCLEOTIDE SEQUENCE [LARGE SCALE GENOMIC DNA]</scope>
</reference>
<dbReference type="InterPro" id="IPR039111">
    <property type="entry name" value="STAP1/STAP2"/>
</dbReference>
<evidence type="ECO:0000256" key="3">
    <source>
        <dbReference type="PROSITE-ProRule" id="PRU00191"/>
    </source>
</evidence>
<keyword evidence="1" id="KW-0597">Phosphoprotein</keyword>
<dbReference type="InterPro" id="IPR000980">
    <property type="entry name" value="SH2"/>
</dbReference>
<name>A0AAV2KT88_KNICA</name>
<feature type="compositionally biased region" description="Pro residues" evidence="4">
    <location>
        <begin position="286"/>
        <end position="303"/>
    </location>
</feature>
<feature type="compositionally biased region" description="Low complexity" evidence="4">
    <location>
        <begin position="354"/>
        <end position="363"/>
    </location>
</feature>
<dbReference type="InterPro" id="IPR011993">
    <property type="entry name" value="PH-like_dom_sf"/>
</dbReference>
<feature type="domain" description="SH2" evidence="5">
    <location>
        <begin position="156"/>
        <end position="262"/>
    </location>
</feature>
<proteinExistence type="predicted"/>
<keyword evidence="2 3" id="KW-0727">SH2 domain</keyword>
<evidence type="ECO:0000256" key="1">
    <source>
        <dbReference type="ARBA" id="ARBA00022553"/>
    </source>
</evidence>
<accession>A0AAV2KT88</accession>
<sequence length="409" mass="46068">MAKRTGRLRHQLPHCYYEGYLEKRSFKDKTSQRLWTCLCGNSLFFFNDKRDSDYIEKVELSDFVSLTDDCSLDRNLDAAKMSLQLKQENINITAPNAEARELWKGFIQSIAQLSVPSSLNLLPGQIHILKEAVDKEKMRLENATSAAVATDCNSSPYVSPLADLPVCYYKVNRLEAELLLEKELLRGNLLLRPSGNAAFAVTTRQVLEDPEFKHYRVTRRPEGGFAIDVEDPILCATLHDVINFFIHKTEGLLTPLVLEKTYERRISFIQSDNENGERSIQRPSSSPLPPNVPPKPVQVPTPEPESVIEECIYLNDAQLEEEEKTENIFTTPPVPVTDAIRPSKKAIMPPVPAPRRLSSSPSLTQNPPVALTVPTEPLTASRVRCNTNPLGETISELKSILERKAKYLE</sequence>
<dbReference type="Proteomes" id="UP001497482">
    <property type="component" value="Chromosome 2"/>
</dbReference>
<dbReference type="PANTHER" id="PTHR16186:SF11">
    <property type="entry name" value="SIGNAL-TRANSDUCING ADAPTOR PROTEIN 2"/>
    <property type="match status" value="1"/>
</dbReference>
<evidence type="ECO:0000313" key="6">
    <source>
        <dbReference type="EMBL" id="CAL1592844.1"/>
    </source>
</evidence>
<keyword evidence="7" id="KW-1185">Reference proteome</keyword>
<dbReference type="GO" id="GO:0035591">
    <property type="term" value="F:signaling adaptor activity"/>
    <property type="evidence" value="ECO:0007669"/>
    <property type="project" value="InterPro"/>
</dbReference>
<dbReference type="Gene3D" id="2.30.29.30">
    <property type="entry name" value="Pleckstrin-homology domain (PH domain)/Phosphotyrosine-binding domain (PTB)"/>
    <property type="match status" value="1"/>
</dbReference>
<dbReference type="EMBL" id="OZ035824">
    <property type="protein sequence ID" value="CAL1592844.1"/>
    <property type="molecule type" value="Genomic_DNA"/>
</dbReference>
<dbReference type="SUPFAM" id="SSF50729">
    <property type="entry name" value="PH domain-like"/>
    <property type="match status" value="1"/>
</dbReference>
<feature type="region of interest" description="Disordered" evidence="4">
    <location>
        <begin position="269"/>
        <end position="303"/>
    </location>
</feature>
<dbReference type="InterPro" id="IPR036860">
    <property type="entry name" value="SH2_dom_sf"/>
</dbReference>
<dbReference type="InterPro" id="IPR001849">
    <property type="entry name" value="PH_domain"/>
</dbReference>
<organism evidence="6 7">
    <name type="scientific">Knipowitschia caucasica</name>
    <name type="common">Caucasian dwarf goby</name>
    <name type="synonym">Pomatoschistus caucasicus</name>
    <dbReference type="NCBI Taxonomy" id="637954"/>
    <lineage>
        <taxon>Eukaryota</taxon>
        <taxon>Metazoa</taxon>
        <taxon>Chordata</taxon>
        <taxon>Craniata</taxon>
        <taxon>Vertebrata</taxon>
        <taxon>Euteleostomi</taxon>
        <taxon>Actinopterygii</taxon>
        <taxon>Neopterygii</taxon>
        <taxon>Teleostei</taxon>
        <taxon>Neoteleostei</taxon>
        <taxon>Acanthomorphata</taxon>
        <taxon>Gobiaria</taxon>
        <taxon>Gobiiformes</taxon>
        <taxon>Gobioidei</taxon>
        <taxon>Gobiidae</taxon>
        <taxon>Gobiinae</taxon>
        <taxon>Knipowitschia</taxon>
    </lineage>
</organism>
<dbReference type="CDD" id="cd13268">
    <property type="entry name" value="PH_Brdg1"/>
    <property type="match status" value="1"/>
</dbReference>
<dbReference type="AlphaFoldDB" id="A0AAV2KT88"/>
<dbReference type="PANTHER" id="PTHR16186">
    <property type="entry name" value="SIGNAL-TRANSDUCING ADAPTOR PROTEIN-RELATED"/>
    <property type="match status" value="1"/>
</dbReference>
<protein>
    <recommendedName>
        <fullName evidence="5">SH2 domain-containing protein</fullName>
    </recommendedName>
</protein>
<evidence type="ECO:0000256" key="4">
    <source>
        <dbReference type="SAM" id="MobiDB-lite"/>
    </source>
</evidence>